<comment type="caution">
    <text evidence="2">The sequence shown here is derived from an EMBL/GenBank/DDBJ whole genome shotgun (WGS) entry which is preliminary data.</text>
</comment>
<dbReference type="Gene3D" id="1.25.40.10">
    <property type="entry name" value="Tetratricopeptide repeat domain"/>
    <property type="match status" value="2"/>
</dbReference>
<reference evidence="3" key="1">
    <citation type="submission" date="2019-06" db="EMBL/GenBank/DDBJ databases">
        <title>Draft genome sequence of the griseofulvin-producing fungus Xylaria cubensis strain G536.</title>
        <authorList>
            <person name="Mead M.E."/>
            <person name="Raja H.A."/>
            <person name="Steenwyk J.L."/>
            <person name="Knowles S.L."/>
            <person name="Oberlies N.H."/>
            <person name="Rokas A."/>
        </authorList>
    </citation>
    <scope>NUCLEOTIDE SEQUENCE [LARGE SCALE GENOMIC DNA]</scope>
    <source>
        <strain evidence="3">G536</strain>
    </source>
</reference>
<dbReference type="PANTHER" id="PTHR47934">
    <property type="entry name" value="PENTATRICOPEPTIDE REPEAT-CONTAINING PROTEIN PET309, MITOCHONDRIAL"/>
    <property type="match status" value="1"/>
</dbReference>
<gene>
    <name evidence="2" type="ORF">FHL15_004520</name>
</gene>
<dbReference type="EMBL" id="VFLP01000021">
    <property type="protein sequence ID" value="TRX94568.1"/>
    <property type="molecule type" value="Genomic_DNA"/>
</dbReference>
<dbReference type="InterPro" id="IPR011990">
    <property type="entry name" value="TPR-like_helical_dom_sf"/>
</dbReference>
<feature type="repeat" description="PPR" evidence="1">
    <location>
        <begin position="392"/>
        <end position="426"/>
    </location>
</feature>
<evidence type="ECO:0000313" key="3">
    <source>
        <dbReference type="Proteomes" id="UP000319160"/>
    </source>
</evidence>
<dbReference type="Pfam" id="PF01535">
    <property type="entry name" value="PPR"/>
    <property type="match status" value="2"/>
</dbReference>
<sequence length="615" mass="70030">MNISRIDGSRYGAVLFSQPSPAASSITRVRVVRVPVRAYDGFIRSIATDLRYTSTSYHHRSPRRPWPPPGLPLSKPFCSAVAPAGGRLPSSNYFTSYPAHVRSWNHTNVSTAEPIEKLKQPHNPVFPEPRVVAQDKDEILSIVDYYDGASVEEYIKLYRDPYLRNYATADGPNITVSDRREDIELQTIDGDQKFVDAKFEPALNLWSALVARRRRPAHVSLDAIWDLYQALPEPRPTHISTSARYLLMSALASGERKDQKSMLRYFAVVADIKNSGFALTSFQWNWAISFASRYVATTTEVELETALQLWRSMEKEAKIRGTEVTFNILFDCASKAGKFTMAEMLYQEMSHRRYAFNRYHHVSLIHFFGLKQDSSGVRAAYREMAEAGEMIDTVVCNCLIASFIRCGEDQSAEHVYEKMKASNPDLYVIPHRDYTMAKAITKVLQMFARVSYKYPSMRSGFQKAVLLSPDLHTYRILINHYGLRLGNLSKVAQYLDEMKGCMVPLNGVIFLALFKSFAAHGGPGSDWGAQRLDSVWDAFLDAMDAGADGLRISTWMAMAALEAHAHYATRDEMLDIYDALRSRWELDETNSQYMLHFLQTLLEKRHWEVDKPPWT</sequence>
<name>A0A553I2Z5_9PEZI</name>
<evidence type="ECO:0000256" key="1">
    <source>
        <dbReference type="PROSITE-ProRule" id="PRU00708"/>
    </source>
</evidence>
<dbReference type="PROSITE" id="PS51375">
    <property type="entry name" value="PPR"/>
    <property type="match status" value="2"/>
</dbReference>
<dbReference type="Proteomes" id="UP000319160">
    <property type="component" value="Unassembled WGS sequence"/>
</dbReference>
<dbReference type="OrthoDB" id="1908178at2759"/>
<dbReference type="GO" id="GO:0003729">
    <property type="term" value="F:mRNA binding"/>
    <property type="evidence" value="ECO:0007669"/>
    <property type="project" value="TreeGrafter"/>
</dbReference>
<dbReference type="InterPro" id="IPR051114">
    <property type="entry name" value="Mito_RNA_Proc_CCM1"/>
</dbReference>
<dbReference type="PANTHER" id="PTHR47934:SF6">
    <property type="entry name" value="MITOCHONDRIAL GROUP I INTRON SPLICING FACTOR CCM1-RELATED"/>
    <property type="match status" value="1"/>
</dbReference>
<organism evidence="2 3">
    <name type="scientific">Xylaria flabelliformis</name>
    <dbReference type="NCBI Taxonomy" id="2512241"/>
    <lineage>
        <taxon>Eukaryota</taxon>
        <taxon>Fungi</taxon>
        <taxon>Dikarya</taxon>
        <taxon>Ascomycota</taxon>
        <taxon>Pezizomycotina</taxon>
        <taxon>Sordariomycetes</taxon>
        <taxon>Xylariomycetidae</taxon>
        <taxon>Xylariales</taxon>
        <taxon>Xylariaceae</taxon>
        <taxon>Xylaria</taxon>
    </lineage>
</organism>
<evidence type="ECO:0000313" key="2">
    <source>
        <dbReference type="EMBL" id="TRX94568.1"/>
    </source>
</evidence>
<accession>A0A553I2Z5</accession>
<dbReference type="InterPro" id="IPR002885">
    <property type="entry name" value="PPR_rpt"/>
</dbReference>
<protein>
    <recommendedName>
        <fullName evidence="4">Pentacotripeptide-repeat region of PRORP domain-containing protein</fullName>
    </recommendedName>
</protein>
<evidence type="ECO:0008006" key="4">
    <source>
        <dbReference type="Google" id="ProtNLM"/>
    </source>
</evidence>
<dbReference type="STRING" id="2512241.A0A553I2Z5"/>
<proteinExistence type="predicted"/>
<dbReference type="GO" id="GO:0007005">
    <property type="term" value="P:mitochondrion organization"/>
    <property type="evidence" value="ECO:0007669"/>
    <property type="project" value="TreeGrafter"/>
</dbReference>
<feature type="repeat" description="PPR" evidence="1">
    <location>
        <begin position="322"/>
        <end position="356"/>
    </location>
</feature>
<keyword evidence="3" id="KW-1185">Reference proteome</keyword>
<dbReference type="NCBIfam" id="TIGR00756">
    <property type="entry name" value="PPR"/>
    <property type="match status" value="1"/>
</dbReference>
<dbReference type="GO" id="GO:0005739">
    <property type="term" value="C:mitochondrion"/>
    <property type="evidence" value="ECO:0007669"/>
    <property type="project" value="TreeGrafter"/>
</dbReference>
<dbReference type="AlphaFoldDB" id="A0A553I2Z5"/>
<dbReference type="GO" id="GO:0006396">
    <property type="term" value="P:RNA processing"/>
    <property type="evidence" value="ECO:0007669"/>
    <property type="project" value="TreeGrafter"/>
</dbReference>